<proteinExistence type="predicted"/>
<sequence length="79" mass="9479">MKITSSECFIHAFRRFVARRGMCETINNDNARSFKRSEKEINKILRMEDDKVRIFTTNLQIKWKYMAELHFVGVGFMKD</sequence>
<evidence type="ECO:0000313" key="2">
    <source>
        <dbReference type="Proteomes" id="UP000821853"/>
    </source>
</evidence>
<evidence type="ECO:0000313" key="1">
    <source>
        <dbReference type="EMBL" id="KAH9359711.1"/>
    </source>
</evidence>
<accession>A0A9J6FAG7</accession>
<gene>
    <name evidence="1" type="ORF">HPB48_021177</name>
</gene>
<dbReference type="Gene3D" id="3.30.420.10">
    <property type="entry name" value="Ribonuclease H-like superfamily/Ribonuclease H"/>
    <property type="match status" value="1"/>
</dbReference>
<comment type="caution">
    <text evidence="1">The sequence shown here is derived from an EMBL/GenBank/DDBJ whole genome shotgun (WGS) entry which is preliminary data.</text>
</comment>
<dbReference type="Proteomes" id="UP000821853">
    <property type="component" value="Chromosome 1"/>
</dbReference>
<name>A0A9J6FAG7_HAELO</name>
<dbReference type="EMBL" id="JABSTR010000001">
    <property type="protein sequence ID" value="KAH9359711.1"/>
    <property type="molecule type" value="Genomic_DNA"/>
</dbReference>
<protein>
    <recommendedName>
        <fullName evidence="3">Integrase catalytic domain-containing protein</fullName>
    </recommendedName>
</protein>
<dbReference type="OrthoDB" id="5984724at2759"/>
<dbReference type="AlphaFoldDB" id="A0A9J6FAG7"/>
<dbReference type="InterPro" id="IPR036397">
    <property type="entry name" value="RNaseH_sf"/>
</dbReference>
<evidence type="ECO:0008006" key="3">
    <source>
        <dbReference type="Google" id="ProtNLM"/>
    </source>
</evidence>
<organism evidence="1 2">
    <name type="scientific">Haemaphysalis longicornis</name>
    <name type="common">Bush tick</name>
    <dbReference type="NCBI Taxonomy" id="44386"/>
    <lineage>
        <taxon>Eukaryota</taxon>
        <taxon>Metazoa</taxon>
        <taxon>Ecdysozoa</taxon>
        <taxon>Arthropoda</taxon>
        <taxon>Chelicerata</taxon>
        <taxon>Arachnida</taxon>
        <taxon>Acari</taxon>
        <taxon>Parasitiformes</taxon>
        <taxon>Ixodida</taxon>
        <taxon>Ixodoidea</taxon>
        <taxon>Ixodidae</taxon>
        <taxon>Haemaphysalinae</taxon>
        <taxon>Haemaphysalis</taxon>
    </lineage>
</organism>
<dbReference type="GO" id="GO:0003676">
    <property type="term" value="F:nucleic acid binding"/>
    <property type="evidence" value="ECO:0007669"/>
    <property type="project" value="InterPro"/>
</dbReference>
<reference evidence="1 2" key="1">
    <citation type="journal article" date="2020" name="Cell">
        <title>Large-Scale Comparative Analyses of Tick Genomes Elucidate Their Genetic Diversity and Vector Capacities.</title>
        <authorList>
            <consortium name="Tick Genome and Microbiome Consortium (TIGMIC)"/>
            <person name="Jia N."/>
            <person name="Wang J."/>
            <person name="Shi W."/>
            <person name="Du L."/>
            <person name="Sun Y."/>
            <person name="Zhan W."/>
            <person name="Jiang J.F."/>
            <person name="Wang Q."/>
            <person name="Zhang B."/>
            <person name="Ji P."/>
            <person name="Bell-Sakyi L."/>
            <person name="Cui X.M."/>
            <person name="Yuan T.T."/>
            <person name="Jiang B.G."/>
            <person name="Yang W.F."/>
            <person name="Lam T.T."/>
            <person name="Chang Q.C."/>
            <person name="Ding S.J."/>
            <person name="Wang X.J."/>
            <person name="Zhu J.G."/>
            <person name="Ruan X.D."/>
            <person name="Zhao L."/>
            <person name="Wei J.T."/>
            <person name="Ye R.Z."/>
            <person name="Que T.C."/>
            <person name="Du C.H."/>
            <person name="Zhou Y.H."/>
            <person name="Cheng J.X."/>
            <person name="Dai P.F."/>
            <person name="Guo W.B."/>
            <person name="Han X.H."/>
            <person name="Huang E.J."/>
            <person name="Li L.F."/>
            <person name="Wei W."/>
            <person name="Gao Y.C."/>
            <person name="Liu J.Z."/>
            <person name="Shao H.Z."/>
            <person name="Wang X."/>
            <person name="Wang C.C."/>
            <person name="Yang T.C."/>
            <person name="Huo Q.B."/>
            <person name="Li W."/>
            <person name="Chen H.Y."/>
            <person name="Chen S.E."/>
            <person name="Zhou L.G."/>
            <person name="Ni X.B."/>
            <person name="Tian J.H."/>
            <person name="Sheng Y."/>
            <person name="Liu T."/>
            <person name="Pan Y.S."/>
            <person name="Xia L.Y."/>
            <person name="Li J."/>
            <person name="Zhao F."/>
            <person name="Cao W.C."/>
        </authorList>
    </citation>
    <scope>NUCLEOTIDE SEQUENCE [LARGE SCALE GENOMIC DNA]</scope>
    <source>
        <strain evidence="1">HaeL-2018</strain>
    </source>
</reference>
<dbReference type="VEuPathDB" id="VectorBase:HLOH_050347"/>
<keyword evidence="2" id="KW-1185">Reference proteome</keyword>